<dbReference type="InterPro" id="IPR011576">
    <property type="entry name" value="Pyridox_Oxase_N"/>
</dbReference>
<evidence type="ECO:0000313" key="2">
    <source>
        <dbReference type="EMBL" id="SES39252.1"/>
    </source>
</evidence>
<reference evidence="3" key="1">
    <citation type="submission" date="2016-10" db="EMBL/GenBank/DDBJ databases">
        <authorList>
            <person name="Varghese N."/>
            <person name="Submissions S."/>
        </authorList>
    </citation>
    <scope>NUCLEOTIDE SEQUENCE [LARGE SCALE GENOMIC DNA]</scope>
    <source>
        <strain evidence="3">S9</strain>
    </source>
</reference>
<dbReference type="Gene3D" id="2.30.110.10">
    <property type="entry name" value="Electron Transport, Fmn-binding Protein, Chain A"/>
    <property type="match status" value="1"/>
</dbReference>
<accession>A0A1H9WZA1</accession>
<dbReference type="InterPro" id="IPR012349">
    <property type="entry name" value="Split_barrel_FMN-bd"/>
</dbReference>
<feature type="domain" description="Pyridoxamine 5'-phosphate oxidase N-terminal" evidence="1">
    <location>
        <begin position="33"/>
        <end position="133"/>
    </location>
</feature>
<evidence type="ECO:0000313" key="3">
    <source>
        <dbReference type="Proteomes" id="UP000198571"/>
    </source>
</evidence>
<dbReference type="SUPFAM" id="SSF50475">
    <property type="entry name" value="FMN-binding split barrel"/>
    <property type="match status" value="1"/>
</dbReference>
<dbReference type="OrthoDB" id="9796486at2"/>
<dbReference type="PANTHER" id="PTHR42815">
    <property type="entry name" value="FAD-BINDING, PUTATIVE (AFU_ORTHOLOGUE AFUA_6G07600)-RELATED"/>
    <property type="match status" value="1"/>
</dbReference>
<gene>
    <name evidence="2" type="ORF">SAMN05518684_1228</name>
</gene>
<dbReference type="PANTHER" id="PTHR42815:SF2">
    <property type="entry name" value="FAD-BINDING, PUTATIVE (AFU_ORTHOLOGUE AFUA_6G07600)-RELATED"/>
    <property type="match status" value="1"/>
</dbReference>
<dbReference type="Proteomes" id="UP000198571">
    <property type="component" value="Unassembled WGS sequence"/>
</dbReference>
<proteinExistence type="predicted"/>
<protein>
    <recommendedName>
        <fullName evidence="1">Pyridoxamine 5'-phosphate oxidase N-terminal domain-containing protein</fullName>
    </recommendedName>
</protein>
<keyword evidence="3" id="KW-1185">Reference proteome</keyword>
<dbReference type="STRING" id="1601833.SAMN05518684_1228"/>
<name>A0A1H9WZA1_9BACI</name>
<dbReference type="AlphaFoldDB" id="A0A1H9WZA1"/>
<dbReference type="Pfam" id="PF01243">
    <property type="entry name" value="PNPOx_N"/>
    <property type="match status" value="1"/>
</dbReference>
<organism evidence="2 3">
    <name type="scientific">Salipaludibacillus aurantiacus</name>
    <dbReference type="NCBI Taxonomy" id="1601833"/>
    <lineage>
        <taxon>Bacteria</taxon>
        <taxon>Bacillati</taxon>
        <taxon>Bacillota</taxon>
        <taxon>Bacilli</taxon>
        <taxon>Bacillales</taxon>
        <taxon>Bacillaceae</taxon>
    </lineage>
</organism>
<sequence>MPHKSSGELLLQKEKGSAKKAESFYKNQVRLSLNEKMREFISYQTMAFVATAGSDGDCDCSFRAGEPGFIKVLDKNTLIYPEFKGNGVFASLGNLKENEKISLLFIDFVYDQVGLHINGTGKIFNTDDLSSALQEKGYPLFSQKIKSAGKIEYWVWVTVEEAYIHCSKHIIKMVPEADSRALNWGTDDLKKKKGDFFHTKSLK</sequence>
<dbReference type="EMBL" id="FOGT01000022">
    <property type="protein sequence ID" value="SES39252.1"/>
    <property type="molecule type" value="Genomic_DNA"/>
</dbReference>
<evidence type="ECO:0000259" key="1">
    <source>
        <dbReference type="Pfam" id="PF01243"/>
    </source>
</evidence>
<dbReference type="RefSeq" id="WP_093055544.1">
    <property type="nucleotide sequence ID" value="NZ_FOGT01000022.1"/>
</dbReference>